<dbReference type="Pfam" id="PF19535">
    <property type="entry name" value="DUF6060"/>
    <property type="match status" value="1"/>
</dbReference>
<keyword evidence="4" id="KW-1185">Reference proteome</keyword>
<dbReference type="AlphaFoldDB" id="A0A074VHQ0"/>
<evidence type="ECO:0000256" key="1">
    <source>
        <dbReference type="SAM" id="Phobius"/>
    </source>
</evidence>
<organism evidence="3 4">
    <name type="scientific">Aureobasidium melanogenum (strain CBS 110374)</name>
    <name type="common">Aureobasidium pullulans var. melanogenum</name>
    <dbReference type="NCBI Taxonomy" id="1043003"/>
    <lineage>
        <taxon>Eukaryota</taxon>
        <taxon>Fungi</taxon>
        <taxon>Dikarya</taxon>
        <taxon>Ascomycota</taxon>
        <taxon>Pezizomycotina</taxon>
        <taxon>Dothideomycetes</taxon>
        <taxon>Dothideomycetidae</taxon>
        <taxon>Dothideales</taxon>
        <taxon>Saccotheciaceae</taxon>
        <taxon>Aureobasidium</taxon>
    </lineage>
</organism>
<feature type="transmembrane region" description="Helical" evidence="1">
    <location>
        <begin position="219"/>
        <end position="241"/>
    </location>
</feature>
<dbReference type="EMBL" id="KL584843">
    <property type="protein sequence ID" value="KEQ60250.1"/>
    <property type="molecule type" value="Genomic_DNA"/>
</dbReference>
<reference evidence="3 4" key="1">
    <citation type="journal article" date="2014" name="BMC Genomics">
        <title>Genome sequencing of four Aureobasidium pullulans varieties: biotechnological potential, stress tolerance, and description of new species.</title>
        <authorList>
            <person name="Gostin Ar C."/>
            <person name="Ohm R.A."/>
            <person name="Kogej T."/>
            <person name="Sonjak S."/>
            <person name="Turk M."/>
            <person name="Zajc J."/>
            <person name="Zalar P."/>
            <person name="Grube M."/>
            <person name="Sun H."/>
            <person name="Han J."/>
            <person name="Sharma A."/>
            <person name="Chiniquy J."/>
            <person name="Ngan C.Y."/>
            <person name="Lipzen A."/>
            <person name="Barry K."/>
            <person name="Grigoriev I.V."/>
            <person name="Gunde-Cimerman N."/>
        </authorList>
    </citation>
    <scope>NUCLEOTIDE SEQUENCE [LARGE SCALE GENOMIC DNA]</scope>
    <source>
        <strain evidence="3 4">CBS 110374</strain>
    </source>
</reference>
<keyword evidence="1" id="KW-1133">Transmembrane helix</keyword>
<evidence type="ECO:0000256" key="2">
    <source>
        <dbReference type="SAM" id="SignalP"/>
    </source>
</evidence>
<evidence type="ECO:0008006" key="5">
    <source>
        <dbReference type="Google" id="ProtNLM"/>
    </source>
</evidence>
<dbReference type="Proteomes" id="UP000030672">
    <property type="component" value="Unassembled WGS sequence"/>
</dbReference>
<dbReference type="RefSeq" id="XP_040877273.1">
    <property type="nucleotide sequence ID" value="XM_041026788.1"/>
</dbReference>
<accession>A0A074VHQ0</accession>
<feature type="signal peptide" evidence="2">
    <location>
        <begin position="1"/>
        <end position="20"/>
    </location>
</feature>
<protein>
    <recommendedName>
        <fullName evidence="5">GPI anchored protein</fullName>
    </recommendedName>
</protein>
<dbReference type="InterPro" id="IPR045702">
    <property type="entry name" value="DUF6060"/>
</dbReference>
<gene>
    <name evidence="3" type="ORF">M437DRAFT_77343</name>
</gene>
<dbReference type="GeneID" id="63920161"/>
<keyword evidence="1" id="KW-0812">Transmembrane</keyword>
<sequence length="242" mass="24661">MTLSFSLLSTCLLMPITVLASDSILSRATCSNFSTQRQAYTLPGPSPFIISTGVVCSGSNPCDVPVGGFVTVNRFVNVSGLDDGTVPDLFALISSSDPSVDFTESMSNNISSVSTQRIQNGTAGYVVFTPNFRCVSGTLSGCPSGSAALTDGTFIEACAPIKDGEGSDDISGTINPVKTDEATAKAVTCNPANVSSAADAPNKACTSQKEGDTSGAMRIATLGSAVMAVPLVAFMASVVNII</sequence>
<evidence type="ECO:0000313" key="4">
    <source>
        <dbReference type="Proteomes" id="UP000030672"/>
    </source>
</evidence>
<dbReference type="HOGENOM" id="CLU_093898_0_0_1"/>
<keyword evidence="1" id="KW-0472">Membrane</keyword>
<keyword evidence="2" id="KW-0732">Signal</keyword>
<name>A0A074VHQ0_AURM1</name>
<evidence type="ECO:0000313" key="3">
    <source>
        <dbReference type="EMBL" id="KEQ60250.1"/>
    </source>
</evidence>
<feature type="chain" id="PRO_5001700681" description="GPI anchored protein" evidence="2">
    <location>
        <begin position="21"/>
        <end position="242"/>
    </location>
</feature>
<proteinExistence type="predicted"/>